<evidence type="ECO:0000256" key="2">
    <source>
        <dbReference type="ARBA" id="ARBA00022448"/>
    </source>
</evidence>
<dbReference type="AlphaFoldDB" id="A0A2K8KM85"/>
<comment type="similarity">
    <text evidence="1">Belongs to the ABC transporter superfamily.</text>
</comment>
<evidence type="ECO:0000256" key="4">
    <source>
        <dbReference type="ARBA" id="ARBA00022840"/>
    </source>
</evidence>
<keyword evidence="4 6" id="KW-0067">ATP-binding</keyword>
<dbReference type="PANTHER" id="PTHR42711:SF5">
    <property type="entry name" value="ABC TRANSPORTER ATP-BINDING PROTEIN NATA"/>
    <property type="match status" value="1"/>
</dbReference>
<reference evidence="6 7" key="1">
    <citation type="submission" date="2017-11" db="EMBL/GenBank/DDBJ databases">
        <title>Complete genome sequence of Spiroplasma clarkii CN-5 (DSM 19994).</title>
        <authorList>
            <person name="Tsai Y.-M."/>
            <person name="Chang A."/>
            <person name="Lo W.-S."/>
            <person name="Kuo C.-H."/>
        </authorList>
    </citation>
    <scope>NUCLEOTIDE SEQUENCE [LARGE SCALE GENOMIC DNA]</scope>
    <source>
        <strain evidence="6 7">CN-5</strain>
    </source>
</reference>
<evidence type="ECO:0000256" key="1">
    <source>
        <dbReference type="ARBA" id="ARBA00005417"/>
    </source>
</evidence>
<keyword evidence="7" id="KW-1185">Reference proteome</keyword>
<sequence length="256" mass="29343">MKLEVKNLKKSFDDVLVLDDISFTLNEGDIAGFVGTNGAGKTTTIKAIFNEYRIDEGEILIDGESISKDNLKEMEFFPDQNNFPKDFKIIDYCWYNYQLTFPKAKHAEFKNLFKDVVKALSLGQQMKSKFSQLSSGMQKRALLAAVLVTKPKILFLDEPTSNVDIKAKREFIELLKELAGNLGLIILITTHQIEELEKFANCLIFLEKGKVVYDDKFNSETENIYEVYDKAFTSDKPIINKDLLKDMYKNQTNSKK</sequence>
<keyword evidence="2" id="KW-0813">Transport</keyword>
<gene>
    <name evidence="6" type="ORF">SCLAR_v1c12510</name>
</gene>
<dbReference type="Gene3D" id="3.40.50.300">
    <property type="entry name" value="P-loop containing nucleotide triphosphate hydrolases"/>
    <property type="match status" value="1"/>
</dbReference>
<dbReference type="Pfam" id="PF00005">
    <property type="entry name" value="ABC_tran"/>
    <property type="match status" value="1"/>
</dbReference>
<evidence type="ECO:0000259" key="5">
    <source>
        <dbReference type="PROSITE" id="PS50893"/>
    </source>
</evidence>
<dbReference type="PANTHER" id="PTHR42711">
    <property type="entry name" value="ABC TRANSPORTER ATP-BINDING PROTEIN"/>
    <property type="match status" value="1"/>
</dbReference>
<keyword evidence="3" id="KW-0547">Nucleotide-binding</keyword>
<dbReference type="CDD" id="cd03230">
    <property type="entry name" value="ABC_DR_subfamily_A"/>
    <property type="match status" value="1"/>
</dbReference>
<evidence type="ECO:0000256" key="3">
    <source>
        <dbReference type="ARBA" id="ARBA00022741"/>
    </source>
</evidence>
<feature type="domain" description="ABC transporter" evidence="5">
    <location>
        <begin position="3"/>
        <end position="233"/>
    </location>
</feature>
<name>A0A2K8KM85_9MOLU</name>
<evidence type="ECO:0000313" key="6">
    <source>
        <dbReference type="EMBL" id="ATX71551.1"/>
    </source>
</evidence>
<dbReference type="GO" id="GO:0005524">
    <property type="term" value="F:ATP binding"/>
    <property type="evidence" value="ECO:0007669"/>
    <property type="project" value="UniProtKB-KW"/>
</dbReference>
<dbReference type="SMART" id="SM00382">
    <property type="entry name" value="AAA"/>
    <property type="match status" value="1"/>
</dbReference>
<dbReference type="InterPro" id="IPR003439">
    <property type="entry name" value="ABC_transporter-like_ATP-bd"/>
</dbReference>
<evidence type="ECO:0000313" key="7">
    <source>
        <dbReference type="Proteomes" id="UP000231179"/>
    </source>
</evidence>
<dbReference type="InterPro" id="IPR003593">
    <property type="entry name" value="AAA+_ATPase"/>
</dbReference>
<dbReference type="Proteomes" id="UP000231179">
    <property type="component" value="Chromosome"/>
</dbReference>
<dbReference type="InterPro" id="IPR027417">
    <property type="entry name" value="P-loop_NTPase"/>
</dbReference>
<dbReference type="InterPro" id="IPR017871">
    <property type="entry name" value="ABC_transporter-like_CS"/>
</dbReference>
<dbReference type="SUPFAM" id="SSF52540">
    <property type="entry name" value="P-loop containing nucleoside triphosphate hydrolases"/>
    <property type="match status" value="1"/>
</dbReference>
<dbReference type="InterPro" id="IPR050763">
    <property type="entry name" value="ABC_transporter_ATP-binding"/>
</dbReference>
<accession>A0A2K8KM85</accession>
<proteinExistence type="inferred from homology"/>
<protein>
    <submittedName>
        <fullName evidence="6">ABC transporter ATP-binding protein</fullName>
    </submittedName>
</protein>
<dbReference type="PROSITE" id="PS00211">
    <property type="entry name" value="ABC_TRANSPORTER_1"/>
    <property type="match status" value="1"/>
</dbReference>
<dbReference type="EMBL" id="CP024870">
    <property type="protein sequence ID" value="ATX71551.1"/>
    <property type="molecule type" value="Genomic_DNA"/>
</dbReference>
<dbReference type="GO" id="GO:0016887">
    <property type="term" value="F:ATP hydrolysis activity"/>
    <property type="evidence" value="ECO:0007669"/>
    <property type="project" value="InterPro"/>
</dbReference>
<dbReference type="RefSeq" id="WP_100255080.1">
    <property type="nucleotide sequence ID" value="NZ_CP024870.1"/>
</dbReference>
<dbReference type="PROSITE" id="PS50893">
    <property type="entry name" value="ABC_TRANSPORTER_2"/>
    <property type="match status" value="1"/>
</dbReference>
<organism evidence="6 7">
    <name type="scientific">Spiroplasma clarkii</name>
    <dbReference type="NCBI Taxonomy" id="2139"/>
    <lineage>
        <taxon>Bacteria</taxon>
        <taxon>Bacillati</taxon>
        <taxon>Mycoplasmatota</taxon>
        <taxon>Mollicutes</taxon>
        <taxon>Entomoplasmatales</taxon>
        <taxon>Spiroplasmataceae</taxon>
        <taxon>Spiroplasma</taxon>
    </lineage>
</organism>